<dbReference type="OrthoDB" id="3358108at2"/>
<dbReference type="STRING" id="47871.GA0070608_3418"/>
<dbReference type="InterPro" id="IPR047729">
    <property type="entry name" value="Sce7726-like"/>
</dbReference>
<evidence type="ECO:0000313" key="2">
    <source>
        <dbReference type="Proteomes" id="UP000199343"/>
    </source>
</evidence>
<evidence type="ECO:0000313" key="1">
    <source>
        <dbReference type="EMBL" id="SCL67020.1"/>
    </source>
</evidence>
<dbReference type="EMBL" id="FMIC01000002">
    <property type="protein sequence ID" value="SCL67020.1"/>
    <property type="molecule type" value="Genomic_DNA"/>
</dbReference>
<proteinExistence type="predicted"/>
<accession>A0A1C6VM79</accession>
<sequence>MRDSDIRLALTARLATKYESQPDTQIRHELGLCAGRTRVDVAVINGHISGFEIKSDQDKLTRLEVQAELYSRVLDRASLVTTDRYLDQAAEMVPPWWGVWLALPGKRVVRLRNVRRGSRNPSPNPFSVAQLLWRDEAMALLRERGNHRGLSKAPRWFVWERLAETLELGELQAEVRRVLRTREDWPTRP</sequence>
<evidence type="ECO:0008006" key="3">
    <source>
        <dbReference type="Google" id="ProtNLM"/>
    </source>
</evidence>
<dbReference type="AlphaFoldDB" id="A0A1C6VM79"/>
<dbReference type="NCBIfam" id="NF033832">
    <property type="entry name" value="sce7726_fam"/>
    <property type="match status" value="1"/>
</dbReference>
<dbReference type="Proteomes" id="UP000199343">
    <property type="component" value="Unassembled WGS sequence"/>
</dbReference>
<protein>
    <recommendedName>
        <fullName evidence="3">Sce7726 family protein</fullName>
    </recommendedName>
</protein>
<dbReference type="RefSeq" id="WP_141719619.1">
    <property type="nucleotide sequence ID" value="NZ_FMIC01000002.1"/>
</dbReference>
<gene>
    <name evidence="1" type="ORF">GA0070608_3418</name>
</gene>
<reference evidence="1 2" key="1">
    <citation type="submission" date="2016-06" db="EMBL/GenBank/DDBJ databases">
        <authorList>
            <person name="Kjaerup R.B."/>
            <person name="Dalgaard T.S."/>
            <person name="Juul-Madsen H.R."/>
        </authorList>
    </citation>
    <scope>NUCLEOTIDE SEQUENCE [LARGE SCALE GENOMIC DNA]</scope>
    <source>
        <strain evidence="1 2">DSM 43363</strain>
    </source>
</reference>
<name>A0A1C6VM79_9ACTN</name>
<organism evidence="1 2">
    <name type="scientific">Micromonospora peucetia</name>
    <dbReference type="NCBI Taxonomy" id="47871"/>
    <lineage>
        <taxon>Bacteria</taxon>
        <taxon>Bacillati</taxon>
        <taxon>Actinomycetota</taxon>
        <taxon>Actinomycetes</taxon>
        <taxon>Micromonosporales</taxon>
        <taxon>Micromonosporaceae</taxon>
        <taxon>Micromonospora</taxon>
    </lineage>
</organism>